<evidence type="ECO:0000313" key="1">
    <source>
        <dbReference type="EMBL" id="SMF97229.1"/>
    </source>
</evidence>
<evidence type="ECO:0000313" key="2">
    <source>
        <dbReference type="Proteomes" id="UP000192923"/>
    </source>
</evidence>
<proteinExistence type="predicted"/>
<dbReference type="EMBL" id="FXAM01000001">
    <property type="protein sequence ID" value="SMF97229.1"/>
    <property type="molecule type" value="Genomic_DNA"/>
</dbReference>
<dbReference type="RefSeq" id="WP_085216037.1">
    <property type="nucleotide sequence ID" value="NZ_FXAM01000001.1"/>
</dbReference>
<gene>
    <name evidence="1" type="ORF">SAMN02949497_4649</name>
</gene>
<protein>
    <submittedName>
        <fullName evidence="1">Uncharacterized protein</fullName>
    </submittedName>
</protein>
<name>A0A1Y6D2Q5_9GAMM</name>
<dbReference type="AlphaFoldDB" id="A0A1Y6D2Q5"/>
<dbReference type="STRING" id="1760988.SAMN02949497_4649"/>
<reference evidence="1 2" key="1">
    <citation type="submission" date="2016-12" db="EMBL/GenBank/DDBJ databases">
        <authorList>
            <person name="Song W.-J."/>
            <person name="Kurnit D.M."/>
        </authorList>
    </citation>
    <scope>NUCLEOTIDE SEQUENCE [LARGE SCALE GENOMIC DNA]</scope>
    <source>
        <strain evidence="1 2">175</strain>
    </source>
</reference>
<dbReference type="Proteomes" id="UP000192923">
    <property type="component" value="Unassembled WGS sequence"/>
</dbReference>
<keyword evidence="2" id="KW-1185">Reference proteome</keyword>
<sequence length="69" mass="7859">MSKKVLYKLPDGTLINAAKAEKCWITKEGKIALSGENGEHIHSFEEKDPELRKAKHEEIVNFLINLPQE</sequence>
<accession>A0A1Y6D2Q5</accession>
<organism evidence="1 2">
    <name type="scientific">Methylomagnum ishizawai</name>
    <dbReference type="NCBI Taxonomy" id="1760988"/>
    <lineage>
        <taxon>Bacteria</taxon>
        <taxon>Pseudomonadati</taxon>
        <taxon>Pseudomonadota</taxon>
        <taxon>Gammaproteobacteria</taxon>
        <taxon>Methylococcales</taxon>
        <taxon>Methylococcaceae</taxon>
        <taxon>Methylomagnum</taxon>
    </lineage>
</organism>